<protein>
    <submittedName>
        <fullName evidence="1">Uncharacterized protein</fullName>
    </submittedName>
</protein>
<proteinExistence type="predicted"/>
<dbReference type="Proteomes" id="UP000184275">
    <property type="component" value="Unassembled WGS sequence"/>
</dbReference>
<sequence>MTKTYSLLLNIKVESQKGADSRKVRTYKFKGWKNGLCNSKAFEWSEEYAQGKPKSMQKLGKLIFDAAQSIAKSND</sequence>
<name>A0A1M6WUH3_9BACT</name>
<dbReference type="RefSeq" id="WP_143159457.1">
    <property type="nucleotide sequence ID" value="NZ_FRAW01000027.1"/>
</dbReference>
<evidence type="ECO:0000313" key="2">
    <source>
        <dbReference type="Proteomes" id="UP000184275"/>
    </source>
</evidence>
<reference evidence="2" key="1">
    <citation type="submission" date="2016-11" db="EMBL/GenBank/DDBJ databases">
        <authorList>
            <person name="Varghese N."/>
            <person name="Submissions S."/>
        </authorList>
    </citation>
    <scope>NUCLEOTIDE SEQUENCE [LARGE SCALE GENOMIC DNA]</scope>
    <source>
        <strain evidence="2">UWOS</strain>
    </source>
</reference>
<evidence type="ECO:0000313" key="1">
    <source>
        <dbReference type="EMBL" id="SHK97430.1"/>
    </source>
</evidence>
<gene>
    <name evidence="1" type="ORF">SAMN05720469_12713</name>
</gene>
<dbReference type="EMBL" id="FRAW01000027">
    <property type="protein sequence ID" value="SHK97430.1"/>
    <property type="molecule type" value="Genomic_DNA"/>
</dbReference>
<keyword evidence="2" id="KW-1185">Reference proteome</keyword>
<dbReference type="AlphaFoldDB" id="A0A1M6WUH3"/>
<organism evidence="1 2">
    <name type="scientific">Fibrobacter intestinalis</name>
    <dbReference type="NCBI Taxonomy" id="28122"/>
    <lineage>
        <taxon>Bacteria</taxon>
        <taxon>Pseudomonadati</taxon>
        <taxon>Fibrobacterota</taxon>
        <taxon>Fibrobacteria</taxon>
        <taxon>Fibrobacterales</taxon>
        <taxon>Fibrobacteraceae</taxon>
        <taxon>Fibrobacter</taxon>
    </lineage>
</organism>
<accession>A0A1M6WUH3</accession>